<comment type="caution">
    <text evidence="2">The sequence shown here is derived from an EMBL/GenBank/DDBJ whole genome shotgun (WGS) entry which is preliminary data.</text>
</comment>
<keyword evidence="1" id="KW-1133">Transmembrane helix</keyword>
<keyword evidence="1" id="KW-0472">Membrane</keyword>
<proteinExistence type="predicted"/>
<sequence length="72" mass="8536">MKNKEKILFNLLVFLASLCLLFAFIKQNLVFSLLALTAALGAQYFYRKWHPKKYYSYKDVIKNKENSNVKEK</sequence>
<reference evidence="2 3" key="1">
    <citation type="submission" date="2018-10" db="EMBL/GenBank/DDBJ databases">
        <title>Draft genome sequence of Bacillus salarius IM0101, isolated from a hypersaline soil in Inner Mongolia, China.</title>
        <authorList>
            <person name="Yamprayoonswat W."/>
            <person name="Boonvisut S."/>
            <person name="Jumpathong W."/>
            <person name="Sittihan S."/>
            <person name="Ruangsuj P."/>
            <person name="Wanthongcharoen S."/>
            <person name="Thongpramul N."/>
            <person name="Pimmason S."/>
            <person name="Yu B."/>
            <person name="Yasawong M."/>
        </authorList>
    </citation>
    <scope>NUCLEOTIDE SEQUENCE [LARGE SCALE GENOMIC DNA]</scope>
    <source>
        <strain evidence="2 3">IM0101</strain>
    </source>
</reference>
<organism evidence="2 3">
    <name type="scientific">Salibacterium salarium</name>
    <dbReference type="NCBI Taxonomy" id="284579"/>
    <lineage>
        <taxon>Bacteria</taxon>
        <taxon>Bacillati</taxon>
        <taxon>Bacillota</taxon>
        <taxon>Bacilli</taxon>
        <taxon>Bacillales</taxon>
        <taxon>Bacillaceae</taxon>
    </lineage>
</organism>
<dbReference type="EMBL" id="RBVX01000005">
    <property type="protein sequence ID" value="RSL33940.1"/>
    <property type="molecule type" value="Genomic_DNA"/>
</dbReference>
<keyword evidence="1" id="KW-0812">Transmembrane</keyword>
<keyword evidence="3" id="KW-1185">Reference proteome</keyword>
<evidence type="ECO:0000313" key="2">
    <source>
        <dbReference type="EMBL" id="RSL33940.1"/>
    </source>
</evidence>
<feature type="transmembrane region" description="Helical" evidence="1">
    <location>
        <begin position="7"/>
        <end position="24"/>
    </location>
</feature>
<protein>
    <submittedName>
        <fullName evidence="2">Uncharacterized protein</fullName>
    </submittedName>
</protein>
<evidence type="ECO:0000313" key="3">
    <source>
        <dbReference type="Proteomes" id="UP000275076"/>
    </source>
</evidence>
<name>A0A3R9P6N7_9BACI</name>
<evidence type="ECO:0000256" key="1">
    <source>
        <dbReference type="SAM" id="Phobius"/>
    </source>
</evidence>
<dbReference type="AlphaFoldDB" id="A0A3R9P6N7"/>
<gene>
    <name evidence="2" type="ORF">D7Z54_07425</name>
</gene>
<dbReference type="Proteomes" id="UP000275076">
    <property type="component" value="Unassembled WGS sequence"/>
</dbReference>
<accession>A0A3R9P6N7</accession>
<feature type="transmembrane region" description="Helical" evidence="1">
    <location>
        <begin position="30"/>
        <end position="46"/>
    </location>
</feature>